<dbReference type="RefSeq" id="XP_002784729.1">
    <property type="nucleotide sequence ID" value="XM_002784683.1"/>
</dbReference>
<reference evidence="2 3" key="1">
    <citation type="submission" date="2008-07" db="EMBL/GenBank/DDBJ databases">
        <authorList>
            <person name="El-Sayed N."/>
            <person name="Caler E."/>
            <person name="Inman J."/>
            <person name="Amedeo P."/>
            <person name="Hass B."/>
            <person name="Wortman J."/>
        </authorList>
    </citation>
    <scope>NUCLEOTIDE SEQUENCE [LARGE SCALE GENOMIC DNA]</scope>
    <source>
        <strain evidence="3">ATCC 50983 / TXsc</strain>
    </source>
</reference>
<dbReference type="OMA" id="NDHGVRN"/>
<accession>C5KGG9</accession>
<proteinExistence type="predicted"/>
<gene>
    <name evidence="2" type="ORF">Pmar_PMAR021124</name>
</gene>
<feature type="chain" id="PRO_5002952703" description="Secreted protein" evidence="1">
    <location>
        <begin position="21"/>
        <end position="125"/>
    </location>
</feature>
<organism evidence="3">
    <name type="scientific">Perkinsus marinus (strain ATCC 50983 / TXsc)</name>
    <dbReference type="NCBI Taxonomy" id="423536"/>
    <lineage>
        <taxon>Eukaryota</taxon>
        <taxon>Sar</taxon>
        <taxon>Alveolata</taxon>
        <taxon>Perkinsozoa</taxon>
        <taxon>Perkinsea</taxon>
        <taxon>Perkinsida</taxon>
        <taxon>Perkinsidae</taxon>
        <taxon>Perkinsus</taxon>
    </lineage>
</organism>
<dbReference type="OrthoDB" id="466732at2759"/>
<protein>
    <recommendedName>
        <fullName evidence="4">Secreted protein</fullName>
    </recommendedName>
</protein>
<dbReference type="Proteomes" id="UP000007800">
    <property type="component" value="Unassembled WGS sequence"/>
</dbReference>
<evidence type="ECO:0008006" key="4">
    <source>
        <dbReference type="Google" id="ProtNLM"/>
    </source>
</evidence>
<evidence type="ECO:0000256" key="1">
    <source>
        <dbReference type="SAM" id="SignalP"/>
    </source>
</evidence>
<dbReference type="InParanoid" id="C5KGG9"/>
<dbReference type="EMBL" id="GG672918">
    <property type="protein sequence ID" value="EER16525.1"/>
    <property type="molecule type" value="Genomic_DNA"/>
</dbReference>
<keyword evidence="1" id="KW-0732">Signal</keyword>
<evidence type="ECO:0000313" key="3">
    <source>
        <dbReference type="Proteomes" id="UP000007800"/>
    </source>
</evidence>
<sequence>MMCRSVVSIVVIVYIRPVLAGLKRPDQDKKAWEPKLIAASNGINYDFFANGNGVVRMDGRSECYGKWQDAEIYGARKKAIKQFCVRIHEKHQDDDGYKSLPREYYCVFDPNDKGNDHGVRNRDWL</sequence>
<name>C5KGG9_PERM5</name>
<feature type="signal peptide" evidence="1">
    <location>
        <begin position="1"/>
        <end position="20"/>
    </location>
</feature>
<dbReference type="AlphaFoldDB" id="C5KGG9"/>
<keyword evidence="3" id="KW-1185">Reference proteome</keyword>
<evidence type="ECO:0000313" key="2">
    <source>
        <dbReference type="EMBL" id="EER16525.1"/>
    </source>
</evidence>
<dbReference type="GeneID" id="9063599"/>